<keyword evidence="1" id="KW-0472">Membrane</keyword>
<comment type="caution">
    <text evidence="2">The sequence shown here is derived from an EMBL/GenBank/DDBJ whole genome shotgun (WGS) entry which is preliminary data.</text>
</comment>
<proteinExistence type="predicted"/>
<dbReference type="STRING" id="56216.A0A1A6GCA8"/>
<gene>
    <name evidence="2" type="ORF">A6R68_08056</name>
</gene>
<dbReference type="EMBL" id="LZPO01101215">
    <property type="protein sequence ID" value="OBS63405.1"/>
    <property type="molecule type" value="Genomic_DNA"/>
</dbReference>
<dbReference type="Proteomes" id="UP000092124">
    <property type="component" value="Unassembled WGS sequence"/>
</dbReference>
<feature type="transmembrane region" description="Helical" evidence="1">
    <location>
        <begin position="6"/>
        <end position="25"/>
    </location>
</feature>
<keyword evidence="1" id="KW-1133">Transmembrane helix</keyword>
<evidence type="ECO:0000313" key="3">
    <source>
        <dbReference type="Proteomes" id="UP000092124"/>
    </source>
</evidence>
<sequence>MFVINWWAAVITYVIELSLYIYVTYKKP</sequence>
<protein>
    <submittedName>
        <fullName evidence="2">Uncharacterized protein</fullName>
    </submittedName>
</protein>
<reference evidence="2 3" key="1">
    <citation type="submission" date="2016-06" db="EMBL/GenBank/DDBJ databases">
        <title>The Draft Genome Sequence and Annotation of the Desert Woodrat Neotoma lepida.</title>
        <authorList>
            <person name="Campbell M."/>
            <person name="Oakeson K.F."/>
            <person name="Yandell M."/>
            <person name="Halpert J.R."/>
            <person name="Dearing D."/>
        </authorList>
    </citation>
    <scope>NUCLEOTIDE SEQUENCE [LARGE SCALE GENOMIC DNA]</scope>
    <source>
        <strain evidence="2">417</strain>
        <tissue evidence="2">Liver</tissue>
    </source>
</reference>
<keyword evidence="3" id="KW-1185">Reference proteome</keyword>
<dbReference type="AlphaFoldDB" id="A0A1A6GCA8"/>
<feature type="non-terminal residue" evidence="2">
    <location>
        <position position="28"/>
    </location>
</feature>
<evidence type="ECO:0000256" key="1">
    <source>
        <dbReference type="SAM" id="Phobius"/>
    </source>
</evidence>
<organism evidence="2 3">
    <name type="scientific">Neotoma lepida</name>
    <name type="common">Desert woodrat</name>
    <dbReference type="NCBI Taxonomy" id="56216"/>
    <lineage>
        <taxon>Eukaryota</taxon>
        <taxon>Metazoa</taxon>
        <taxon>Chordata</taxon>
        <taxon>Craniata</taxon>
        <taxon>Vertebrata</taxon>
        <taxon>Euteleostomi</taxon>
        <taxon>Mammalia</taxon>
        <taxon>Eutheria</taxon>
        <taxon>Euarchontoglires</taxon>
        <taxon>Glires</taxon>
        <taxon>Rodentia</taxon>
        <taxon>Myomorpha</taxon>
        <taxon>Muroidea</taxon>
        <taxon>Cricetidae</taxon>
        <taxon>Neotominae</taxon>
        <taxon>Neotoma</taxon>
    </lineage>
</organism>
<evidence type="ECO:0000313" key="2">
    <source>
        <dbReference type="EMBL" id="OBS63405.1"/>
    </source>
</evidence>
<accession>A0A1A6GCA8</accession>
<keyword evidence="1" id="KW-0812">Transmembrane</keyword>
<name>A0A1A6GCA8_NEOLE</name>